<dbReference type="EMBL" id="FXLY01000006">
    <property type="protein sequence ID" value="SMN20904.1"/>
    <property type="molecule type" value="Genomic_DNA"/>
</dbReference>
<feature type="compositionally biased region" description="Basic and acidic residues" evidence="1">
    <location>
        <begin position="335"/>
        <end position="354"/>
    </location>
</feature>
<feature type="region of interest" description="Disordered" evidence="1">
    <location>
        <begin position="216"/>
        <end position="404"/>
    </location>
</feature>
<dbReference type="STRING" id="1789683.A0A1X7R5P9"/>
<feature type="compositionally biased region" description="Polar residues" evidence="1">
    <location>
        <begin position="392"/>
        <end position="404"/>
    </location>
</feature>
<feature type="compositionally biased region" description="Basic and acidic residues" evidence="1">
    <location>
        <begin position="1116"/>
        <end position="1139"/>
    </location>
</feature>
<sequence length="1375" mass="154602">MSQGSSEASNSVGTRIESLKRSNDTSPRNMLPIMSIRPRLKNLNDYPNNIYNNRKSSTTEVLIPKKRILVENSEGDTIIPSAKRINIPQEEYQYPEEQNKLLSLLKSRMKIAKPTSPKKPLQNKPNNEILNTTTKQQDKLPNNIVSTTTINSHSIQNKPQHISIPNTTATTTYSITSSNKTNKLNQHTINTGNNDQLPNRSSFLGSMRTFLNRSYRSQCPTTPTDKNTTNLTNEKGLHSTDNLPTLDNDNKRANETDILLDQSTTRQNELEKSNSILNNSTSTVSQTKNDTPVLSSQGNNISDKTDRSTERSNMRILSQKPIMVNLENEGSFDNDGDKNIEKPQDNIDLPKEKPLTSNQLQKSQIPNKTTKTTPELTDAQPNTTSQPTSSSDLSETTPDTLSTLNKVTKVVIEEKNSESNKSPSSGNISPVAQTDSYLYTQKSRNDNDLEDSLSNSTQNSLSQSINTIQNTSITKKRGTGIQKGPTIEDPLSGMKIASLLSNTDKSKDTTEDNKSSQEQRNIKDKSSTNVDDPSILNTQNVKSTPLQNEGVSSPDIKRQKVTESSENIKEKGDLHNDISNSLTTGSSTVVMTNANNDTTSHSDPSLLANLMQKSPTPVLAQIISPKVSSTDSSLQQDGASNNNQTSLPEENNIVKQEELMRSLKDGVVQNDFVSFLGRLNTPDKQNNSPPRHSATLEVIYISDFDSDEPVEGKSSSSESNEESDLDGNATSVSNENQKITPQNVIERNTKYIKVDIPSEEIDLERKRYDNMLNINGMKTLNASKSHHRDDIVTLIESGIIEHTSFESNNFVSSTNNVCQSENFETSQVVDYQQLHKRDRLREIPLARVLSQDFINRGANLIAEDKRAVEKEKKITKGIDNNVFKKFAKKNENKWTETAITKIAELLINDVVKSKQKSVKNIPKVSEEHKPKTNINITNRSTENNIERNDAISQEPQESNSKTDDNVSKLQNDMMTINKKQTEKSLKLSSEKDEETITSSRELWRKEWIENLKLCYIYPYEAYPSNILTANEKKGLDYSFGLVKRILKERYNVPLLTNFDPKVHIVILKGDIHDFKGDKKLEEIQNTVQIGSIDRKVRVWSLNKVTKFLQNMDTIPENDHNNKPEADDQHPLLDNKEPDNSKTTQVLASINNVDKSQTGEQGQNKPVRDPKSSNINEAINVENKSDEDKQADRSVKKAIHIETTSTKTGSVIVQKLDLDPKNQLNTLSQDNSVTYNEFSNVQKNNIVISQPDTNIATVDIDRYEEQQDGLTITKMMTNLEELLTKVSSELQKERDENKKMQGCLFELSNQLLKQEMANSSLHACLDIEQKEKEIVEKERDYLKESLKKINVEFTLFKDIAAKRPKEAENQANKSTQ</sequence>
<feature type="compositionally biased region" description="Polar residues" evidence="1">
    <location>
        <begin position="728"/>
        <end position="742"/>
    </location>
</feature>
<feature type="compositionally biased region" description="Polar residues" evidence="1">
    <location>
        <begin position="932"/>
        <end position="943"/>
    </location>
</feature>
<feature type="region of interest" description="Disordered" evidence="1">
    <location>
        <begin position="1112"/>
        <end position="1174"/>
    </location>
</feature>
<feature type="compositionally biased region" description="Basic and acidic residues" evidence="1">
    <location>
        <begin position="303"/>
        <end position="313"/>
    </location>
</feature>
<gene>
    <name evidence="3" type="ORF">KASA_0M03355G</name>
</gene>
<reference evidence="3 4" key="1">
    <citation type="submission" date="2017-04" db="EMBL/GenBank/DDBJ databases">
        <authorList>
            <person name="Afonso C.L."/>
            <person name="Miller P.J."/>
            <person name="Scott M.A."/>
            <person name="Spackman E."/>
            <person name="Goraichik I."/>
            <person name="Dimitrov K.M."/>
            <person name="Suarez D.L."/>
            <person name="Swayne D.E."/>
        </authorList>
    </citation>
    <scope>NUCLEOTIDE SEQUENCE [LARGE SCALE GENOMIC DNA]</scope>
</reference>
<feature type="compositionally biased region" description="Low complexity" evidence="1">
    <location>
        <begin position="221"/>
        <end position="233"/>
    </location>
</feature>
<keyword evidence="4" id="KW-1185">Reference proteome</keyword>
<evidence type="ECO:0000313" key="3">
    <source>
        <dbReference type="EMBL" id="SMN20904.1"/>
    </source>
</evidence>
<evidence type="ECO:0000256" key="1">
    <source>
        <dbReference type="SAM" id="MobiDB-lite"/>
    </source>
</evidence>
<feature type="domain" description="Sir4 SID" evidence="2">
    <location>
        <begin position="696"/>
        <end position="852"/>
    </location>
</feature>
<organism evidence="3 4">
    <name type="scientific">Maudiozyma saulgeensis</name>
    <dbReference type="NCBI Taxonomy" id="1789683"/>
    <lineage>
        <taxon>Eukaryota</taxon>
        <taxon>Fungi</taxon>
        <taxon>Dikarya</taxon>
        <taxon>Ascomycota</taxon>
        <taxon>Saccharomycotina</taxon>
        <taxon>Saccharomycetes</taxon>
        <taxon>Saccharomycetales</taxon>
        <taxon>Saccharomycetaceae</taxon>
        <taxon>Maudiozyma</taxon>
    </lineage>
</organism>
<dbReference type="OrthoDB" id="4070766at2759"/>
<dbReference type="Proteomes" id="UP000196158">
    <property type="component" value="Unassembled WGS sequence"/>
</dbReference>
<feature type="compositionally biased region" description="Polar residues" evidence="1">
    <location>
        <begin position="626"/>
        <end position="649"/>
    </location>
</feature>
<evidence type="ECO:0000259" key="2">
    <source>
        <dbReference type="Pfam" id="PF16991"/>
    </source>
</evidence>
<feature type="compositionally biased region" description="Polar residues" evidence="1">
    <location>
        <begin position="1140"/>
        <end position="1163"/>
    </location>
</feature>
<feature type="compositionally biased region" description="Polar residues" evidence="1">
    <location>
        <begin position="355"/>
        <end position="375"/>
    </location>
</feature>
<name>A0A1X7R5P9_9SACH</name>
<protein>
    <submittedName>
        <fullName evidence="3">Similar to Saccharomyces cerevisiae YDR227W SIR4 Silent information regulator that</fullName>
    </submittedName>
</protein>
<feature type="compositionally biased region" description="Basic and acidic residues" evidence="1">
    <location>
        <begin position="504"/>
        <end position="526"/>
    </location>
</feature>
<dbReference type="InterPro" id="IPR031556">
    <property type="entry name" value="SIR4_SID"/>
</dbReference>
<feature type="region of interest" description="Disordered" evidence="1">
    <location>
        <begin position="706"/>
        <end position="742"/>
    </location>
</feature>
<feature type="compositionally biased region" description="Low complexity" evidence="1">
    <location>
        <begin position="380"/>
        <end position="391"/>
    </location>
</feature>
<evidence type="ECO:0000313" key="4">
    <source>
        <dbReference type="Proteomes" id="UP000196158"/>
    </source>
</evidence>
<feature type="compositionally biased region" description="Basic and acidic residues" evidence="1">
    <location>
        <begin position="555"/>
        <end position="576"/>
    </location>
</feature>
<proteinExistence type="predicted"/>
<feature type="region of interest" description="Disordered" evidence="1">
    <location>
        <begin position="1"/>
        <end position="31"/>
    </location>
</feature>
<feature type="compositionally biased region" description="Polar residues" evidence="1">
    <location>
        <begin position="950"/>
        <end position="959"/>
    </location>
</feature>
<feature type="compositionally biased region" description="Low complexity" evidence="1">
    <location>
        <begin position="452"/>
        <end position="464"/>
    </location>
</feature>
<feature type="compositionally biased region" description="Polar residues" evidence="1">
    <location>
        <begin position="577"/>
        <end position="603"/>
    </location>
</feature>
<feature type="region of interest" description="Disordered" evidence="1">
    <location>
        <begin position="625"/>
        <end position="651"/>
    </location>
</feature>
<feature type="compositionally biased region" description="Polar residues" evidence="1">
    <location>
        <begin position="261"/>
        <end position="302"/>
    </location>
</feature>
<feature type="region of interest" description="Disordered" evidence="1">
    <location>
        <begin position="925"/>
        <end position="965"/>
    </location>
</feature>
<feature type="compositionally biased region" description="Polar residues" evidence="1">
    <location>
        <begin position="1"/>
        <end position="13"/>
    </location>
</feature>
<accession>A0A1X7R5P9</accession>
<dbReference type="Pfam" id="PF16991">
    <property type="entry name" value="SIR4_SID"/>
    <property type="match status" value="1"/>
</dbReference>
<feature type="region of interest" description="Disordered" evidence="1">
    <location>
        <begin position="446"/>
        <end position="607"/>
    </location>
</feature>
<dbReference type="Gene3D" id="6.10.140.1820">
    <property type="match status" value="1"/>
</dbReference>
<feature type="compositionally biased region" description="Polar residues" evidence="1">
    <location>
        <begin position="527"/>
        <end position="551"/>
    </location>
</feature>